<evidence type="ECO:0000313" key="2">
    <source>
        <dbReference type="EMBL" id="KAF2031528.1"/>
    </source>
</evidence>
<accession>A0A9P4HBG4</accession>
<reference evidence="2" key="1">
    <citation type="journal article" date="2020" name="Stud. Mycol.">
        <title>101 Dothideomycetes genomes: a test case for predicting lifestyles and emergence of pathogens.</title>
        <authorList>
            <person name="Haridas S."/>
            <person name="Albert R."/>
            <person name="Binder M."/>
            <person name="Bloem J."/>
            <person name="Labutti K."/>
            <person name="Salamov A."/>
            <person name="Andreopoulos B."/>
            <person name="Baker S."/>
            <person name="Barry K."/>
            <person name="Bills G."/>
            <person name="Bluhm B."/>
            <person name="Cannon C."/>
            <person name="Castanera R."/>
            <person name="Culley D."/>
            <person name="Daum C."/>
            <person name="Ezra D."/>
            <person name="Gonzalez J."/>
            <person name="Henrissat B."/>
            <person name="Kuo A."/>
            <person name="Liang C."/>
            <person name="Lipzen A."/>
            <person name="Lutzoni F."/>
            <person name="Magnuson J."/>
            <person name="Mondo S."/>
            <person name="Nolan M."/>
            <person name="Ohm R."/>
            <person name="Pangilinan J."/>
            <person name="Park H.-J."/>
            <person name="Ramirez L."/>
            <person name="Alfaro M."/>
            <person name="Sun H."/>
            <person name="Tritt A."/>
            <person name="Yoshinaga Y."/>
            <person name="Zwiers L.-H."/>
            <person name="Turgeon B."/>
            <person name="Goodwin S."/>
            <person name="Spatafora J."/>
            <person name="Crous P."/>
            <person name="Grigoriev I."/>
        </authorList>
    </citation>
    <scope>NUCLEOTIDE SEQUENCE</scope>
    <source>
        <strain evidence="2">CBS 110217</strain>
    </source>
</reference>
<feature type="signal peptide" evidence="1">
    <location>
        <begin position="1"/>
        <end position="21"/>
    </location>
</feature>
<keyword evidence="1" id="KW-0732">Signal</keyword>
<protein>
    <submittedName>
        <fullName evidence="2">Uncharacterized protein</fullName>
    </submittedName>
</protein>
<organism evidence="2 3">
    <name type="scientific">Setomelanomma holmii</name>
    <dbReference type="NCBI Taxonomy" id="210430"/>
    <lineage>
        <taxon>Eukaryota</taxon>
        <taxon>Fungi</taxon>
        <taxon>Dikarya</taxon>
        <taxon>Ascomycota</taxon>
        <taxon>Pezizomycotina</taxon>
        <taxon>Dothideomycetes</taxon>
        <taxon>Pleosporomycetidae</taxon>
        <taxon>Pleosporales</taxon>
        <taxon>Pleosporineae</taxon>
        <taxon>Phaeosphaeriaceae</taxon>
        <taxon>Setomelanomma</taxon>
    </lineage>
</organism>
<sequence>MALPTKVLVGTFAVAVTAVTALTCPPHIGPKGVRVHLPPSFENNTYHSSCAAPPTGWYFQPWSMFYAFIPQYAAFRNFQYDPTPIDPSKPAGLVNDLSSFQLPGNETIYTACGVDTPHPTFLAVLDYAGTGILEGAISKYSMLAWGCDTHRAKYYASYSTAAELSGTPAGIDVMSTSDVGPDEATVGALAEALEKLGNAEISALVATLTKTTQDGRRKGLPMVNTYDDYCKSNEDLINIIS</sequence>
<keyword evidence="3" id="KW-1185">Reference proteome</keyword>
<dbReference type="EMBL" id="ML978180">
    <property type="protein sequence ID" value="KAF2031528.1"/>
    <property type="molecule type" value="Genomic_DNA"/>
</dbReference>
<proteinExistence type="predicted"/>
<name>A0A9P4HBG4_9PLEO</name>
<gene>
    <name evidence="2" type="ORF">EK21DRAFT_110898</name>
</gene>
<evidence type="ECO:0000256" key="1">
    <source>
        <dbReference type="SAM" id="SignalP"/>
    </source>
</evidence>
<comment type="caution">
    <text evidence="2">The sequence shown here is derived from an EMBL/GenBank/DDBJ whole genome shotgun (WGS) entry which is preliminary data.</text>
</comment>
<feature type="chain" id="PRO_5040218156" evidence="1">
    <location>
        <begin position="22"/>
        <end position="241"/>
    </location>
</feature>
<dbReference type="OrthoDB" id="4821403at2759"/>
<evidence type="ECO:0000313" key="3">
    <source>
        <dbReference type="Proteomes" id="UP000799777"/>
    </source>
</evidence>
<dbReference type="AlphaFoldDB" id="A0A9P4HBG4"/>
<dbReference type="Proteomes" id="UP000799777">
    <property type="component" value="Unassembled WGS sequence"/>
</dbReference>